<dbReference type="EMBL" id="JRPD02000008">
    <property type="protein sequence ID" value="TLE00372.1"/>
    <property type="molecule type" value="Genomic_DNA"/>
</dbReference>
<name>A0A4U8TJ79_9HELI</name>
<comment type="caution">
    <text evidence="2">The sequence shown here is derived from an EMBL/GenBank/DDBJ whole genome shotgun (WGS) entry which is preliminary data.</text>
</comment>
<accession>A0A4U8TJ79</accession>
<gene>
    <name evidence="2" type="ORF">LS73_005050</name>
</gene>
<dbReference type="Proteomes" id="UP000029922">
    <property type="component" value="Unassembled WGS sequence"/>
</dbReference>
<proteinExistence type="predicted"/>
<reference evidence="2 3" key="1">
    <citation type="journal article" date="2014" name="Genome Announc.">
        <title>Draft genome sequences of eight enterohepatic helicobacter species isolated from both laboratory and wild rodents.</title>
        <authorList>
            <person name="Sheh A."/>
            <person name="Shen Z."/>
            <person name="Fox J.G."/>
        </authorList>
    </citation>
    <scope>NUCLEOTIDE SEQUENCE [LARGE SCALE GENOMIC DNA]</scope>
    <source>
        <strain evidence="2 3">ST1</strain>
    </source>
</reference>
<protein>
    <recommendedName>
        <fullName evidence="4">GtrA family protein</fullName>
    </recommendedName>
</protein>
<dbReference type="OrthoDB" id="5328207at2"/>
<evidence type="ECO:0008006" key="4">
    <source>
        <dbReference type="Google" id="ProtNLM"/>
    </source>
</evidence>
<keyword evidence="1" id="KW-1133">Transmembrane helix</keyword>
<feature type="transmembrane region" description="Helical" evidence="1">
    <location>
        <begin position="142"/>
        <end position="162"/>
    </location>
</feature>
<keyword evidence="1" id="KW-0472">Membrane</keyword>
<feature type="transmembrane region" description="Helical" evidence="1">
    <location>
        <begin position="81"/>
        <end position="105"/>
    </location>
</feature>
<evidence type="ECO:0000313" key="3">
    <source>
        <dbReference type="Proteomes" id="UP000029922"/>
    </source>
</evidence>
<sequence length="171" mass="19391">MAYFFVSAISLLVNLISRYFISFHINFHTSVVIAYILGYIVNFSLSSIFVFSSNTGNFTTQESKNSNHLKSSLRYKSSAKVLSLGLMFLRFSLVASISLLVALIVSVSALHILQAYLPYFIFILDSNPYFAKHAQLLSNAELIEFIAHIIGVIFSFICNFFGHKYFTFSKY</sequence>
<feature type="transmembrane region" description="Helical" evidence="1">
    <location>
        <begin position="28"/>
        <end position="51"/>
    </location>
</feature>
<organism evidence="2 3">
    <name type="scientific">Helicobacter muridarum</name>
    <dbReference type="NCBI Taxonomy" id="216"/>
    <lineage>
        <taxon>Bacteria</taxon>
        <taxon>Pseudomonadati</taxon>
        <taxon>Campylobacterota</taxon>
        <taxon>Epsilonproteobacteria</taxon>
        <taxon>Campylobacterales</taxon>
        <taxon>Helicobacteraceae</taxon>
        <taxon>Helicobacter</taxon>
    </lineage>
</organism>
<keyword evidence="1" id="KW-0812">Transmembrane</keyword>
<dbReference type="AlphaFoldDB" id="A0A4U8TJ79"/>
<dbReference type="STRING" id="216.LS73_00730"/>
<evidence type="ECO:0000313" key="2">
    <source>
        <dbReference type="EMBL" id="TLE00372.1"/>
    </source>
</evidence>
<evidence type="ECO:0000256" key="1">
    <source>
        <dbReference type="SAM" id="Phobius"/>
    </source>
</evidence>